<dbReference type="EMBL" id="LK056662">
    <property type="protein sequence ID" value="CDU23303.1"/>
    <property type="molecule type" value="Genomic_DNA"/>
</dbReference>
<gene>
    <name evidence="2" type="ORF">SPSC_01932</name>
</gene>
<sequence>MNRRPTPLTGLESLAPAIRQASMALIDSSEAARIIQSLEQDHDDEIHMSRFDFGSEYHNDSQIDPYWQSATPTPSRIAPLQPSQVSQVQSMQFSSSPIPVSPAASQESVSSGLPNWNSDSLLVLMKAVVGHNPNLAPTMKERGSQWVKARKEFNTIALQKGFAERTTDAMKIKFNELRKKREEQVAANTRASGIVENTTEIDQLLDEYIESQEHSIHVRPGRRQKSTAAAAAAAAAARIESTRSGESMRQRPPPYRWTSLMDSLMQAHARSIEVVLSELEFIETEAHRNLSIMLPCQPEWSRCGEIFSYHRKDEFPSIAPRSPRWLVSSCIRRKPNMTASWELASGAG</sequence>
<name>A0A127ZCV9_9BASI</name>
<organism evidence="2">
    <name type="scientific">Sporisorium scitamineum</name>
    <dbReference type="NCBI Taxonomy" id="49012"/>
    <lineage>
        <taxon>Eukaryota</taxon>
        <taxon>Fungi</taxon>
        <taxon>Dikarya</taxon>
        <taxon>Basidiomycota</taxon>
        <taxon>Ustilaginomycotina</taxon>
        <taxon>Ustilaginomycetes</taxon>
        <taxon>Ustilaginales</taxon>
        <taxon>Ustilaginaceae</taxon>
        <taxon>Sporisorium</taxon>
    </lineage>
</organism>
<accession>A0A127ZCV9</accession>
<feature type="compositionally biased region" description="Low complexity" evidence="1">
    <location>
        <begin position="86"/>
        <end position="105"/>
    </location>
</feature>
<proteinExistence type="predicted"/>
<reference evidence="2" key="1">
    <citation type="submission" date="2014-06" db="EMBL/GenBank/DDBJ databases">
        <authorList>
            <person name="Ju J."/>
            <person name="Zhang J."/>
        </authorList>
    </citation>
    <scope>NUCLEOTIDE SEQUENCE</scope>
    <source>
        <strain evidence="2">SscI8</strain>
    </source>
</reference>
<evidence type="ECO:0000256" key="1">
    <source>
        <dbReference type="SAM" id="MobiDB-lite"/>
    </source>
</evidence>
<evidence type="ECO:0000313" key="2">
    <source>
        <dbReference type="EMBL" id="CDU23303.1"/>
    </source>
</evidence>
<protein>
    <submittedName>
        <fullName evidence="2">Uncharacterized protein</fullName>
    </submittedName>
</protein>
<dbReference type="AlphaFoldDB" id="A0A127ZCV9"/>
<dbReference type="OrthoDB" id="2558130at2759"/>
<feature type="region of interest" description="Disordered" evidence="1">
    <location>
        <begin position="86"/>
        <end position="111"/>
    </location>
</feature>